<keyword evidence="2" id="KW-0804">Transcription</keyword>
<comment type="caution">
    <text evidence="4">The sequence shown here is derived from an EMBL/GenBank/DDBJ whole genome shotgun (WGS) entry which is preliminary data.</text>
</comment>
<evidence type="ECO:0000256" key="2">
    <source>
        <dbReference type="ARBA" id="ARBA00022472"/>
    </source>
</evidence>
<keyword evidence="5" id="KW-1185">Reference proteome</keyword>
<keyword evidence="2" id="KW-0805">Transcription regulation</keyword>
<reference evidence="4" key="1">
    <citation type="submission" date="2020-10" db="EMBL/GenBank/DDBJ databases">
        <authorList>
            <person name="Han B."/>
            <person name="Lu T."/>
            <person name="Zhao Q."/>
            <person name="Huang X."/>
            <person name="Zhao Y."/>
        </authorList>
    </citation>
    <scope>NUCLEOTIDE SEQUENCE</scope>
</reference>
<dbReference type="PANTHER" id="PTHR13068">
    <property type="entry name" value="CGI-12 PROTEIN-RELATED"/>
    <property type="match status" value="1"/>
</dbReference>
<evidence type="ECO:0000313" key="5">
    <source>
        <dbReference type="Proteomes" id="UP000604825"/>
    </source>
</evidence>
<evidence type="ECO:0000313" key="4">
    <source>
        <dbReference type="EMBL" id="CAD6207437.1"/>
    </source>
</evidence>
<organism evidence="4 5">
    <name type="scientific">Miscanthus lutarioriparius</name>
    <dbReference type="NCBI Taxonomy" id="422564"/>
    <lineage>
        <taxon>Eukaryota</taxon>
        <taxon>Viridiplantae</taxon>
        <taxon>Streptophyta</taxon>
        <taxon>Embryophyta</taxon>
        <taxon>Tracheophyta</taxon>
        <taxon>Spermatophyta</taxon>
        <taxon>Magnoliopsida</taxon>
        <taxon>Liliopsida</taxon>
        <taxon>Poales</taxon>
        <taxon>Poaceae</taxon>
        <taxon>PACMAD clade</taxon>
        <taxon>Panicoideae</taxon>
        <taxon>Andropogonodae</taxon>
        <taxon>Andropogoneae</taxon>
        <taxon>Saccharinae</taxon>
        <taxon>Miscanthus</taxon>
    </lineage>
</organism>
<dbReference type="SMART" id="SM00733">
    <property type="entry name" value="Mterf"/>
    <property type="match status" value="4"/>
</dbReference>
<dbReference type="Proteomes" id="UP000604825">
    <property type="component" value="Unassembled WGS sequence"/>
</dbReference>
<keyword evidence="3" id="KW-0809">Transit peptide</keyword>
<name>A0A811MIX7_9POAL</name>
<dbReference type="Gene3D" id="1.25.70.10">
    <property type="entry name" value="Transcription termination factor 3, mitochondrial"/>
    <property type="match status" value="2"/>
</dbReference>
<dbReference type="OrthoDB" id="637682at2759"/>
<accession>A0A811MIX7</accession>
<evidence type="ECO:0000256" key="1">
    <source>
        <dbReference type="ARBA" id="ARBA00007692"/>
    </source>
</evidence>
<dbReference type="Pfam" id="PF02536">
    <property type="entry name" value="mTERF"/>
    <property type="match status" value="1"/>
</dbReference>
<dbReference type="EMBL" id="CAJGYO010000001">
    <property type="protein sequence ID" value="CAD6207437.1"/>
    <property type="molecule type" value="Genomic_DNA"/>
</dbReference>
<sequence length="308" mass="34101">MLQLRNRLLPLLRAASTRHSPIHPRASRLLSTSTTLPTPFSLEDYLVAACDLAPAQAREVSKKLSRELLSIVSRRPLDELSYSRLNSASNPDAILALLSGAGLSRADIAAVVSADPLLLRASVKNIAPHLLALRDRVGLSVPQITRFLMVSSRALRKGDVCSRLEFFISFYGSLEQVLVAAKRNRALLTASLERLIKPNVALLRQWGVRDITKLTSISPWLLAFSLEHVKEVLLRAEELRVPPTSRMFRHVVAVLARNSKEEVAAKLEFFKRTLGCSELELSTAVSKKPAILGLSDEILLCKIEFLCQ</sequence>
<protein>
    <submittedName>
        <fullName evidence="4">Uncharacterized protein</fullName>
    </submittedName>
</protein>
<keyword evidence="2" id="KW-0806">Transcription termination</keyword>
<comment type="similarity">
    <text evidence="1">Belongs to the mTERF family.</text>
</comment>
<dbReference type="InterPro" id="IPR038538">
    <property type="entry name" value="MTERF_sf"/>
</dbReference>
<proteinExistence type="inferred from homology"/>
<dbReference type="PANTHER" id="PTHR13068:SF102">
    <property type="entry name" value="OS11G0246100 PROTEIN"/>
    <property type="match status" value="1"/>
</dbReference>
<dbReference type="AlphaFoldDB" id="A0A811MIX7"/>
<dbReference type="GO" id="GO:0006353">
    <property type="term" value="P:DNA-templated transcription termination"/>
    <property type="evidence" value="ECO:0007669"/>
    <property type="project" value="UniProtKB-KW"/>
</dbReference>
<gene>
    <name evidence="4" type="ORF">NCGR_LOCUS4969</name>
</gene>
<dbReference type="GO" id="GO:0003676">
    <property type="term" value="F:nucleic acid binding"/>
    <property type="evidence" value="ECO:0007669"/>
    <property type="project" value="InterPro"/>
</dbReference>
<dbReference type="InterPro" id="IPR003690">
    <property type="entry name" value="MTERF"/>
</dbReference>
<evidence type="ECO:0000256" key="3">
    <source>
        <dbReference type="ARBA" id="ARBA00022946"/>
    </source>
</evidence>